<reference evidence="2 3" key="1">
    <citation type="journal article" date="2018" name="Nat. Ecol. Evol.">
        <title>Pezizomycetes genomes reveal the molecular basis of ectomycorrhizal truffle lifestyle.</title>
        <authorList>
            <person name="Murat C."/>
            <person name="Payen T."/>
            <person name="Noel B."/>
            <person name="Kuo A."/>
            <person name="Morin E."/>
            <person name="Chen J."/>
            <person name="Kohler A."/>
            <person name="Krizsan K."/>
            <person name="Balestrini R."/>
            <person name="Da Silva C."/>
            <person name="Montanini B."/>
            <person name="Hainaut M."/>
            <person name="Levati E."/>
            <person name="Barry K.W."/>
            <person name="Belfiori B."/>
            <person name="Cichocki N."/>
            <person name="Clum A."/>
            <person name="Dockter R.B."/>
            <person name="Fauchery L."/>
            <person name="Guy J."/>
            <person name="Iotti M."/>
            <person name="Le Tacon F."/>
            <person name="Lindquist E.A."/>
            <person name="Lipzen A."/>
            <person name="Malagnac F."/>
            <person name="Mello A."/>
            <person name="Molinier V."/>
            <person name="Miyauchi S."/>
            <person name="Poulain J."/>
            <person name="Riccioni C."/>
            <person name="Rubini A."/>
            <person name="Sitrit Y."/>
            <person name="Splivallo R."/>
            <person name="Traeger S."/>
            <person name="Wang M."/>
            <person name="Zifcakova L."/>
            <person name="Wipf D."/>
            <person name="Zambonelli A."/>
            <person name="Paolocci F."/>
            <person name="Nowrousian M."/>
            <person name="Ottonello S."/>
            <person name="Baldrian P."/>
            <person name="Spatafora J.W."/>
            <person name="Henrissat B."/>
            <person name="Nagy L.G."/>
            <person name="Aury J.M."/>
            <person name="Wincker P."/>
            <person name="Grigoriev I.V."/>
            <person name="Bonfante P."/>
            <person name="Martin F.M."/>
        </authorList>
    </citation>
    <scope>NUCLEOTIDE SEQUENCE [LARGE SCALE GENOMIC DNA]</scope>
    <source>
        <strain evidence="2 3">ATCC MYA-4762</strain>
    </source>
</reference>
<dbReference type="InParanoid" id="A0A3N4LF70"/>
<evidence type="ECO:0000256" key="1">
    <source>
        <dbReference type="SAM" id="MobiDB-lite"/>
    </source>
</evidence>
<dbReference type="EMBL" id="ML121559">
    <property type="protein sequence ID" value="RPB21537.1"/>
    <property type="molecule type" value="Genomic_DNA"/>
</dbReference>
<feature type="compositionally biased region" description="Low complexity" evidence="1">
    <location>
        <begin position="60"/>
        <end position="70"/>
    </location>
</feature>
<protein>
    <submittedName>
        <fullName evidence="2">Uncharacterized protein</fullName>
    </submittedName>
</protein>
<proteinExistence type="predicted"/>
<evidence type="ECO:0000313" key="2">
    <source>
        <dbReference type="EMBL" id="RPB21537.1"/>
    </source>
</evidence>
<evidence type="ECO:0000313" key="3">
    <source>
        <dbReference type="Proteomes" id="UP000267821"/>
    </source>
</evidence>
<organism evidence="2 3">
    <name type="scientific">Terfezia boudieri ATCC MYA-4762</name>
    <dbReference type="NCBI Taxonomy" id="1051890"/>
    <lineage>
        <taxon>Eukaryota</taxon>
        <taxon>Fungi</taxon>
        <taxon>Dikarya</taxon>
        <taxon>Ascomycota</taxon>
        <taxon>Pezizomycotina</taxon>
        <taxon>Pezizomycetes</taxon>
        <taxon>Pezizales</taxon>
        <taxon>Pezizaceae</taxon>
        <taxon>Terfezia</taxon>
    </lineage>
</organism>
<keyword evidence="3" id="KW-1185">Reference proteome</keyword>
<dbReference type="AlphaFoldDB" id="A0A3N4LF70"/>
<feature type="region of interest" description="Disordered" evidence="1">
    <location>
        <begin position="50"/>
        <end position="77"/>
    </location>
</feature>
<sequence>MRVSPCIPGNPLVDNLITKENRSYEDLKGRLIGIANAGNNTNSALLAQNNKARRKRNNPRNKPCNQPRNQPLRKQHQVLETVPTARNMVIALRDMSGKTVVN</sequence>
<name>A0A3N4LF70_9PEZI</name>
<accession>A0A3N4LF70</accession>
<dbReference type="Proteomes" id="UP000267821">
    <property type="component" value="Unassembled WGS sequence"/>
</dbReference>
<gene>
    <name evidence="2" type="ORF">L211DRAFT_440674</name>
</gene>